<protein>
    <submittedName>
        <fullName evidence="1">Uncharacterized protein</fullName>
    </submittedName>
</protein>
<dbReference type="HOGENOM" id="CLU_3204807_0_0_11"/>
<gene>
    <name evidence="1" type="ORF">HMPREF0742_00592</name>
</gene>
<organism evidence="1 2">
    <name type="scientific">Rothia aeria F0184</name>
    <dbReference type="NCBI Taxonomy" id="888019"/>
    <lineage>
        <taxon>Bacteria</taxon>
        <taxon>Bacillati</taxon>
        <taxon>Actinomycetota</taxon>
        <taxon>Actinomycetes</taxon>
        <taxon>Micrococcales</taxon>
        <taxon>Micrococcaceae</taxon>
        <taxon>Rothia</taxon>
    </lineage>
</organism>
<dbReference type="EMBL" id="AXZG01000015">
    <property type="protein sequence ID" value="ERT67180.1"/>
    <property type="molecule type" value="Genomic_DNA"/>
</dbReference>
<proteinExistence type="predicted"/>
<accession>U7V6L4</accession>
<evidence type="ECO:0000313" key="1">
    <source>
        <dbReference type="EMBL" id="ERT67180.1"/>
    </source>
</evidence>
<dbReference type="AlphaFoldDB" id="U7V6L4"/>
<evidence type="ECO:0000313" key="2">
    <source>
        <dbReference type="Proteomes" id="UP000017174"/>
    </source>
</evidence>
<sequence>MFTSTLVEQIPRVTMFWAVAAQKLTEKNFEDSWGNQRCKEFITSI</sequence>
<reference evidence="1 2" key="1">
    <citation type="submission" date="2013-08" db="EMBL/GenBank/DDBJ databases">
        <authorList>
            <person name="Weinstock G."/>
            <person name="Sodergren E."/>
            <person name="Wylie T."/>
            <person name="Fulton L."/>
            <person name="Fulton R."/>
            <person name="Fronick C."/>
            <person name="O'Laughlin M."/>
            <person name="Godfrey J."/>
            <person name="Miner T."/>
            <person name="Herter B."/>
            <person name="Appelbaum E."/>
            <person name="Cordes M."/>
            <person name="Lek S."/>
            <person name="Wollam A."/>
            <person name="Pepin K.H."/>
            <person name="Palsikar V.B."/>
            <person name="Mitreva M."/>
            <person name="Wilson R.K."/>
        </authorList>
    </citation>
    <scope>NUCLEOTIDE SEQUENCE [LARGE SCALE GENOMIC DNA]</scope>
    <source>
        <strain evidence="1 2">F0184</strain>
    </source>
</reference>
<comment type="caution">
    <text evidence="1">The sequence shown here is derived from an EMBL/GenBank/DDBJ whole genome shotgun (WGS) entry which is preliminary data.</text>
</comment>
<dbReference type="Proteomes" id="UP000017174">
    <property type="component" value="Unassembled WGS sequence"/>
</dbReference>
<name>U7V6L4_9MICC</name>